<evidence type="ECO:0000313" key="5">
    <source>
        <dbReference type="Proteomes" id="UP000681340"/>
    </source>
</evidence>
<protein>
    <submittedName>
        <fullName evidence="4">Hydrolase</fullName>
    </submittedName>
</protein>
<dbReference type="Gene3D" id="1.10.3210.10">
    <property type="entry name" value="Hypothetical protein af1432"/>
    <property type="match status" value="1"/>
</dbReference>
<dbReference type="EMBL" id="BOQL01000023">
    <property type="protein sequence ID" value="GIM67739.1"/>
    <property type="molecule type" value="Genomic_DNA"/>
</dbReference>
<comment type="caution">
    <text evidence="4">The sequence shown here is derived from an EMBL/GenBank/DDBJ whole genome shotgun (WGS) entry which is preliminary data.</text>
</comment>
<dbReference type="InterPro" id="IPR039356">
    <property type="entry name" value="YfbR/HDDC2"/>
</dbReference>
<dbReference type="GO" id="GO:0046872">
    <property type="term" value="F:metal ion binding"/>
    <property type="evidence" value="ECO:0007669"/>
    <property type="project" value="UniProtKB-KW"/>
</dbReference>
<accession>A0A919SA32</accession>
<evidence type="ECO:0000256" key="1">
    <source>
        <dbReference type="ARBA" id="ARBA00022723"/>
    </source>
</evidence>
<dbReference type="GO" id="GO:0005737">
    <property type="term" value="C:cytoplasm"/>
    <property type="evidence" value="ECO:0007669"/>
    <property type="project" value="TreeGrafter"/>
</dbReference>
<dbReference type="AlphaFoldDB" id="A0A919SA32"/>
<dbReference type="PANTHER" id="PTHR11845:SF13">
    <property type="entry name" value="5'-DEOXYNUCLEOTIDASE HDDC2"/>
    <property type="match status" value="1"/>
</dbReference>
<dbReference type="Pfam" id="PF13023">
    <property type="entry name" value="HD_3"/>
    <property type="match status" value="1"/>
</dbReference>
<dbReference type="SUPFAM" id="SSF109604">
    <property type="entry name" value="HD-domain/PDEase-like"/>
    <property type="match status" value="1"/>
</dbReference>
<dbReference type="PANTHER" id="PTHR11845">
    <property type="entry name" value="5'-DEOXYNUCLEOTIDASE HDDC2"/>
    <property type="match status" value="1"/>
</dbReference>
<dbReference type="RefSeq" id="WP_212988887.1">
    <property type="nucleotide sequence ID" value="NZ_BAABEA010000040.1"/>
</dbReference>
<reference evidence="4" key="1">
    <citation type="submission" date="2021-03" db="EMBL/GenBank/DDBJ databases">
        <title>Whole genome shotgun sequence of Actinoplanes auranticolor NBRC 12245.</title>
        <authorList>
            <person name="Komaki H."/>
            <person name="Tamura T."/>
        </authorList>
    </citation>
    <scope>NUCLEOTIDE SEQUENCE</scope>
    <source>
        <strain evidence="4">NBRC 12245</strain>
    </source>
</reference>
<proteinExistence type="predicted"/>
<sequence length="199" mass="22957">MLNDRHRAILEFLQVCDQFKTIERQGWLTGGRRRENDAEHAWHMALFALLLADEINVKVDRAHVLALILVHDLVEIYAGDSYAFDYAGETQYAKELAAAERLFGMLPPDLGAKVKGWWLEFEEAVTPEARFAKSLDRLQAFNQSILSSGRDWREHGTRREQTYARMGTARDFDPVVTTMVDHLYAVADREGYWPEDAQR</sequence>
<dbReference type="InterPro" id="IPR006674">
    <property type="entry name" value="HD_domain"/>
</dbReference>
<name>A0A919SA32_9ACTN</name>
<evidence type="ECO:0000313" key="4">
    <source>
        <dbReference type="EMBL" id="GIM67739.1"/>
    </source>
</evidence>
<feature type="domain" description="HD" evidence="3">
    <location>
        <begin position="16"/>
        <end position="168"/>
    </location>
</feature>
<gene>
    <name evidence="4" type="ORF">Aau02nite_28670</name>
</gene>
<evidence type="ECO:0000256" key="2">
    <source>
        <dbReference type="ARBA" id="ARBA00022801"/>
    </source>
</evidence>
<dbReference type="Proteomes" id="UP000681340">
    <property type="component" value="Unassembled WGS sequence"/>
</dbReference>
<keyword evidence="1" id="KW-0479">Metal-binding</keyword>
<keyword evidence="5" id="KW-1185">Reference proteome</keyword>
<evidence type="ECO:0000259" key="3">
    <source>
        <dbReference type="Pfam" id="PF13023"/>
    </source>
</evidence>
<organism evidence="4 5">
    <name type="scientific">Actinoplanes auranticolor</name>
    <dbReference type="NCBI Taxonomy" id="47988"/>
    <lineage>
        <taxon>Bacteria</taxon>
        <taxon>Bacillati</taxon>
        <taxon>Actinomycetota</taxon>
        <taxon>Actinomycetes</taxon>
        <taxon>Micromonosporales</taxon>
        <taxon>Micromonosporaceae</taxon>
        <taxon>Actinoplanes</taxon>
    </lineage>
</organism>
<dbReference type="GO" id="GO:0002953">
    <property type="term" value="F:5'-deoxynucleotidase activity"/>
    <property type="evidence" value="ECO:0007669"/>
    <property type="project" value="InterPro"/>
</dbReference>
<keyword evidence="2 4" id="KW-0378">Hydrolase</keyword>